<gene>
    <name evidence="1" type="ORF">IBL26_24635</name>
</gene>
<evidence type="ECO:0000313" key="1">
    <source>
        <dbReference type="EMBL" id="MBC9210039.1"/>
    </source>
</evidence>
<accession>A0ABR7RV46</accession>
<evidence type="ECO:0000313" key="2">
    <source>
        <dbReference type="Proteomes" id="UP000626026"/>
    </source>
</evidence>
<dbReference type="RefSeq" id="WP_187787154.1">
    <property type="nucleotide sequence ID" value="NZ_JACTVA010000094.1"/>
</dbReference>
<protein>
    <submittedName>
        <fullName evidence="1">Uncharacterized protein</fullName>
    </submittedName>
</protein>
<keyword evidence="2" id="KW-1185">Reference proteome</keyword>
<comment type="caution">
    <text evidence="1">The sequence shown here is derived from an EMBL/GenBank/DDBJ whole genome shotgun (WGS) entry which is preliminary data.</text>
</comment>
<organism evidence="1 2">
    <name type="scientific">Teichococcus aerophilus</name>
    <dbReference type="NCBI Taxonomy" id="1224513"/>
    <lineage>
        <taxon>Bacteria</taxon>
        <taxon>Pseudomonadati</taxon>
        <taxon>Pseudomonadota</taxon>
        <taxon>Alphaproteobacteria</taxon>
        <taxon>Acetobacterales</taxon>
        <taxon>Roseomonadaceae</taxon>
        <taxon>Roseomonas</taxon>
    </lineage>
</organism>
<dbReference type="Proteomes" id="UP000626026">
    <property type="component" value="Unassembled WGS sequence"/>
</dbReference>
<sequence length="132" mass="14651">MIKEAIGDKVANINLQEILRIVHSNDGIFIPVIDRSGLHVQVHMTFEQAHRLLVDLQMVVISWIASQGPQIVSMPKAPFNMEAHSWKVGLQKNKGNIILRIEGNNSEIFDVSISSEGAVLMADDIINLSKVN</sequence>
<name>A0ABR7RV46_9PROT</name>
<reference evidence="1 2" key="1">
    <citation type="journal article" date="2013" name="Int. J. Syst. Evol. Microbiol.">
        <title>Roseomonas aerophila sp. nov., isolated from air.</title>
        <authorList>
            <person name="Kim S.J."/>
            <person name="Weon H.Y."/>
            <person name="Ahn J.H."/>
            <person name="Hong S.B."/>
            <person name="Seok S.J."/>
            <person name="Whang K.S."/>
            <person name="Kwon S.W."/>
        </authorList>
    </citation>
    <scope>NUCLEOTIDE SEQUENCE [LARGE SCALE GENOMIC DNA]</scope>
    <source>
        <strain evidence="1 2">NBRC 108923</strain>
    </source>
</reference>
<proteinExistence type="predicted"/>
<dbReference type="EMBL" id="JACTVA010000094">
    <property type="protein sequence ID" value="MBC9210039.1"/>
    <property type="molecule type" value="Genomic_DNA"/>
</dbReference>